<evidence type="ECO:0000256" key="2">
    <source>
        <dbReference type="SAM" id="Phobius"/>
    </source>
</evidence>
<name>T1J6I7_STRMM</name>
<comment type="subcellular location">
    <subcellularLocation>
        <location evidence="1">Membrane</location>
        <topology evidence="1">Multi-pass membrane protein</topology>
    </subcellularLocation>
</comment>
<feature type="transmembrane region" description="Helical" evidence="2">
    <location>
        <begin position="52"/>
        <end position="76"/>
    </location>
</feature>
<feature type="transmembrane region" description="Helical" evidence="2">
    <location>
        <begin position="191"/>
        <end position="213"/>
    </location>
</feature>
<dbReference type="InterPro" id="IPR036259">
    <property type="entry name" value="MFS_trans_sf"/>
</dbReference>
<feature type="domain" description="Major facilitator superfamily (MFS) profile" evidence="3">
    <location>
        <begin position="1"/>
        <end position="382"/>
    </location>
</feature>
<dbReference type="STRING" id="126957.T1J6I7"/>
<feature type="transmembrane region" description="Helical" evidence="2">
    <location>
        <begin position="261"/>
        <end position="280"/>
    </location>
</feature>
<evidence type="ECO:0000259" key="3">
    <source>
        <dbReference type="PROSITE" id="PS50850"/>
    </source>
</evidence>
<feature type="transmembrane region" description="Helical" evidence="2">
    <location>
        <begin position="287"/>
        <end position="307"/>
    </location>
</feature>
<dbReference type="Gene3D" id="1.20.1250.20">
    <property type="entry name" value="MFS general substrate transporter like domains"/>
    <property type="match status" value="2"/>
</dbReference>
<protein>
    <recommendedName>
        <fullName evidence="3">Major facilitator superfamily (MFS) profile domain-containing protein</fullName>
    </recommendedName>
</protein>
<evidence type="ECO:0000313" key="4">
    <source>
        <dbReference type="EnsemblMetazoa" id="SMAR009259-PA"/>
    </source>
</evidence>
<feature type="transmembrane region" description="Helical" evidence="2">
    <location>
        <begin position="351"/>
        <end position="369"/>
    </location>
</feature>
<feature type="transmembrane region" description="Helical" evidence="2">
    <location>
        <begin position="83"/>
        <end position="103"/>
    </location>
</feature>
<dbReference type="PROSITE" id="PS50850">
    <property type="entry name" value="MFS"/>
    <property type="match status" value="1"/>
</dbReference>
<dbReference type="InterPro" id="IPR011701">
    <property type="entry name" value="MFS"/>
</dbReference>
<dbReference type="GO" id="GO:0008028">
    <property type="term" value="F:monocarboxylic acid transmembrane transporter activity"/>
    <property type="evidence" value="ECO:0007669"/>
    <property type="project" value="TreeGrafter"/>
</dbReference>
<feature type="transmembrane region" description="Helical" evidence="2">
    <location>
        <begin position="115"/>
        <end position="133"/>
    </location>
</feature>
<dbReference type="GO" id="GO:0016020">
    <property type="term" value="C:membrane"/>
    <property type="evidence" value="ECO:0007669"/>
    <property type="project" value="UniProtKB-SubCell"/>
</dbReference>
<accession>T1J6I7</accession>
<dbReference type="Proteomes" id="UP000014500">
    <property type="component" value="Unassembled WGS sequence"/>
</dbReference>
<dbReference type="OMA" id="MANGIAW"/>
<keyword evidence="2" id="KW-0812">Transmembrane</keyword>
<dbReference type="PANTHER" id="PTHR11360:SF306">
    <property type="entry name" value="RE01051P"/>
    <property type="match status" value="1"/>
</dbReference>
<reference evidence="4" key="2">
    <citation type="submission" date="2015-02" db="UniProtKB">
        <authorList>
            <consortium name="EnsemblMetazoa"/>
        </authorList>
    </citation>
    <scope>IDENTIFICATION</scope>
</reference>
<dbReference type="PANTHER" id="PTHR11360">
    <property type="entry name" value="MONOCARBOXYLATE TRANSPORTER"/>
    <property type="match status" value="1"/>
</dbReference>
<dbReference type="Pfam" id="PF07690">
    <property type="entry name" value="MFS_1"/>
    <property type="match status" value="1"/>
</dbReference>
<organism evidence="4 5">
    <name type="scientific">Strigamia maritima</name>
    <name type="common">European centipede</name>
    <name type="synonym">Geophilus maritimus</name>
    <dbReference type="NCBI Taxonomy" id="126957"/>
    <lineage>
        <taxon>Eukaryota</taxon>
        <taxon>Metazoa</taxon>
        <taxon>Ecdysozoa</taxon>
        <taxon>Arthropoda</taxon>
        <taxon>Myriapoda</taxon>
        <taxon>Chilopoda</taxon>
        <taxon>Pleurostigmophora</taxon>
        <taxon>Geophilomorpha</taxon>
        <taxon>Linotaeniidae</taxon>
        <taxon>Strigamia</taxon>
    </lineage>
</organism>
<dbReference type="eggNOG" id="KOG2504">
    <property type="taxonomic scope" value="Eukaryota"/>
</dbReference>
<dbReference type="PhylomeDB" id="T1J6I7"/>
<feature type="transmembrane region" description="Helical" evidence="2">
    <location>
        <begin position="21"/>
        <end position="40"/>
    </location>
</feature>
<dbReference type="HOGENOM" id="CLU_001265_59_2_1"/>
<evidence type="ECO:0000256" key="1">
    <source>
        <dbReference type="ARBA" id="ARBA00004141"/>
    </source>
</evidence>
<proteinExistence type="predicted"/>
<dbReference type="InterPro" id="IPR020846">
    <property type="entry name" value="MFS_dom"/>
</dbReference>
<evidence type="ECO:0000313" key="5">
    <source>
        <dbReference type="Proteomes" id="UP000014500"/>
    </source>
</evidence>
<dbReference type="EnsemblMetazoa" id="SMAR009259-RA">
    <property type="protein sequence ID" value="SMAR009259-PA"/>
    <property type="gene ID" value="SMAR009259"/>
</dbReference>
<sequence length="405" mass="44621">MTARIMTYASTPFVSKLSARYNYSSLICTGGVILFTSLFLSTFTSKLWQLALTYGALVGISAALIMTPGLLAISLYFKKRRALAISMYFTIGGASGLVIPLLFEILLNNYQLGGAFLIYSAMSLNIVPFGILIRQPNWMTPRQRNLTSISESEIEQNGIEAKKNVTSATKKMLLTMVSNTRNDLHIFKDPVFLVLLISRVLIMMPVLNIIQFIPDFVDKDLPLGLNKMAIAVLLSVTSIGDTCARILTGTIIDKLPWPMKYTFAVLAAGIGGLIIGFVMVRSYALLLALHIIFGLLLGIIIVMQHILEGDLMGVEKTPLSHGITQLLAGLASVVMMYLVGYFRDVTGSYKIGFYLMGLSAILAGGIWLLEPCFVRCLPPRIRPTKSIDKFPEAEIVDAIYDRILR</sequence>
<dbReference type="EMBL" id="JH431878">
    <property type="status" value="NOT_ANNOTATED_CDS"/>
    <property type="molecule type" value="Genomic_DNA"/>
</dbReference>
<dbReference type="SUPFAM" id="SSF103473">
    <property type="entry name" value="MFS general substrate transporter"/>
    <property type="match status" value="1"/>
</dbReference>
<keyword evidence="2" id="KW-0472">Membrane</keyword>
<reference evidence="5" key="1">
    <citation type="submission" date="2011-05" db="EMBL/GenBank/DDBJ databases">
        <authorList>
            <person name="Richards S.R."/>
            <person name="Qu J."/>
            <person name="Jiang H."/>
            <person name="Jhangiani S.N."/>
            <person name="Agravi P."/>
            <person name="Goodspeed R."/>
            <person name="Gross S."/>
            <person name="Mandapat C."/>
            <person name="Jackson L."/>
            <person name="Mathew T."/>
            <person name="Pu L."/>
            <person name="Thornton R."/>
            <person name="Saada N."/>
            <person name="Wilczek-Boney K.B."/>
            <person name="Lee S."/>
            <person name="Kovar C."/>
            <person name="Wu Y."/>
            <person name="Scherer S.E."/>
            <person name="Worley K.C."/>
            <person name="Muzny D.M."/>
            <person name="Gibbs R."/>
        </authorList>
    </citation>
    <scope>NUCLEOTIDE SEQUENCE</scope>
    <source>
        <strain evidence="5">Brora</strain>
    </source>
</reference>
<keyword evidence="5" id="KW-1185">Reference proteome</keyword>
<dbReference type="AlphaFoldDB" id="T1J6I7"/>
<keyword evidence="2" id="KW-1133">Transmembrane helix</keyword>
<dbReference type="InterPro" id="IPR050327">
    <property type="entry name" value="Proton-linked_MCT"/>
</dbReference>
<feature type="transmembrane region" description="Helical" evidence="2">
    <location>
        <begin position="319"/>
        <end position="339"/>
    </location>
</feature>